<dbReference type="RefSeq" id="WP_075074233.1">
    <property type="nucleotide sequence ID" value="NZ_DF967972.1"/>
</dbReference>
<dbReference type="PANTHER" id="PTHR21011:SF1">
    <property type="entry name" value="SMALL RIBOSOMAL SUBUNIT PROTEIN BS6M"/>
    <property type="match status" value="1"/>
</dbReference>
<evidence type="ECO:0000313" key="5">
    <source>
        <dbReference type="EMBL" id="GAP15026.1"/>
    </source>
</evidence>
<evidence type="ECO:0000256" key="1">
    <source>
        <dbReference type="ARBA" id="ARBA00009512"/>
    </source>
</evidence>
<organism evidence="5">
    <name type="scientific">Longilinea arvoryzae</name>
    <dbReference type="NCBI Taxonomy" id="360412"/>
    <lineage>
        <taxon>Bacteria</taxon>
        <taxon>Bacillati</taxon>
        <taxon>Chloroflexota</taxon>
        <taxon>Anaerolineae</taxon>
        <taxon>Anaerolineales</taxon>
        <taxon>Anaerolineaceae</taxon>
        <taxon>Longilinea</taxon>
    </lineage>
</organism>
<dbReference type="Gene3D" id="3.30.70.60">
    <property type="match status" value="1"/>
</dbReference>
<evidence type="ECO:0000256" key="3">
    <source>
        <dbReference type="ARBA" id="ARBA00035294"/>
    </source>
</evidence>
<comment type="function">
    <text evidence="2 4">Binds together with bS18 to 16S ribosomal RNA.</text>
</comment>
<keyword evidence="4" id="KW-0687">Ribonucleoprotein</keyword>
<dbReference type="GO" id="GO:0005737">
    <property type="term" value="C:cytoplasm"/>
    <property type="evidence" value="ECO:0007669"/>
    <property type="project" value="UniProtKB-ARBA"/>
</dbReference>
<dbReference type="GO" id="GO:0003735">
    <property type="term" value="F:structural constituent of ribosome"/>
    <property type="evidence" value="ECO:0007669"/>
    <property type="project" value="InterPro"/>
</dbReference>
<sequence>MRTYEVILIAQPDLDETALNGVIEKTKGWITEAGGTIDKVDLWGKRRLAFAIRKQREGQYVLIQAQMAPNYTAELDRNLRFLEPVMRFLIANME</sequence>
<dbReference type="GO" id="GO:0006412">
    <property type="term" value="P:translation"/>
    <property type="evidence" value="ECO:0007669"/>
    <property type="project" value="UniProtKB-UniRule"/>
</dbReference>
<dbReference type="InterPro" id="IPR035980">
    <property type="entry name" value="Ribosomal_bS6_sf"/>
</dbReference>
<proteinExistence type="inferred from homology"/>
<accession>A0A0S7BLG8</accession>
<dbReference type="OrthoDB" id="9812702at2"/>
<dbReference type="GO" id="GO:1990904">
    <property type="term" value="C:ribonucleoprotein complex"/>
    <property type="evidence" value="ECO:0007669"/>
    <property type="project" value="UniProtKB-KW"/>
</dbReference>
<dbReference type="Proteomes" id="UP000055060">
    <property type="component" value="Unassembled WGS sequence"/>
</dbReference>
<reference evidence="5" key="1">
    <citation type="submission" date="2015-07" db="EMBL/GenBank/DDBJ databases">
        <title>Draft Genome Sequences of Anaerolinea thermolimosa IMO-1, Bellilinea caldifistulae GOMI-1, Leptolinea tardivitalis YMTK-2, Levilinea saccharolytica KIBI-1,Longilinea arvoryzae KOME-1, Previously Described as Members of the Anaerolineaceae (Chloroflexi).</title>
        <authorList>
            <person name="Sekiguchi Y."/>
            <person name="Ohashi A."/>
            <person name="Matsuura N."/>
            <person name="Tourlousse M.D."/>
        </authorList>
    </citation>
    <scope>NUCLEOTIDE SEQUENCE [LARGE SCALE GENOMIC DNA]</scope>
    <source>
        <strain evidence="5">KOME-1</strain>
    </source>
</reference>
<dbReference type="STRING" id="360412.LARV_02806"/>
<dbReference type="InterPro" id="IPR014717">
    <property type="entry name" value="Transl_elong_EF1B/ribsomal_bS6"/>
</dbReference>
<dbReference type="InterPro" id="IPR020814">
    <property type="entry name" value="Ribosomal_S6_plastid/chlpt"/>
</dbReference>
<dbReference type="AlphaFoldDB" id="A0A0S7BLG8"/>
<comment type="similarity">
    <text evidence="1 4">Belongs to the bacterial ribosomal protein bS6 family.</text>
</comment>
<name>A0A0S7BLG8_9CHLR</name>
<dbReference type="Pfam" id="PF01250">
    <property type="entry name" value="Ribosomal_S6"/>
    <property type="match status" value="1"/>
</dbReference>
<evidence type="ECO:0000313" key="6">
    <source>
        <dbReference type="Proteomes" id="UP000055060"/>
    </source>
</evidence>
<dbReference type="InterPro" id="IPR000529">
    <property type="entry name" value="Ribosomal_bS6"/>
</dbReference>
<dbReference type="SUPFAM" id="SSF54995">
    <property type="entry name" value="Ribosomal protein S6"/>
    <property type="match status" value="1"/>
</dbReference>
<evidence type="ECO:0000256" key="4">
    <source>
        <dbReference type="HAMAP-Rule" id="MF_00360"/>
    </source>
</evidence>
<dbReference type="CDD" id="cd00473">
    <property type="entry name" value="bS6"/>
    <property type="match status" value="1"/>
</dbReference>
<keyword evidence="4 5" id="KW-0689">Ribosomal protein</keyword>
<protein>
    <recommendedName>
        <fullName evidence="3 4">Small ribosomal subunit protein bS6</fullName>
    </recommendedName>
</protein>
<dbReference type="GO" id="GO:0005840">
    <property type="term" value="C:ribosome"/>
    <property type="evidence" value="ECO:0007669"/>
    <property type="project" value="UniProtKB-KW"/>
</dbReference>
<keyword evidence="6" id="KW-1185">Reference proteome</keyword>
<gene>
    <name evidence="4" type="primary">rpsF</name>
    <name evidence="5" type="ORF">LARV_02806</name>
</gene>
<dbReference type="HAMAP" id="MF_00360">
    <property type="entry name" value="Ribosomal_bS6"/>
    <property type="match status" value="1"/>
</dbReference>
<dbReference type="NCBIfam" id="TIGR00166">
    <property type="entry name" value="S6"/>
    <property type="match status" value="1"/>
</dbReference>
<keyword evidence="4" id="KW-0694">RNA-binding</keyword>
<evidence type="ECO:0000256" key="2">
    <source>
        <dbReference type="ARBA" id="ARBA00035104"/>
    </source>
</evidence>
<dbReference type="GO" id="GO:0070181">
    <property type="term" value="F:small ribosomal subunit rRNA binding"/>
    <property type="evidence" value="ECO:0007669"/>
    <property type="project" value="TreeGrafter"/>
</dbReference>
<dbReference type="EMBL" id="DF967972">
    <property type="protein sequence ID" value="GAP15026.1"/>
    <property type="molecule type" value="Genomic_DNA"/>
</dbReference>
<keyword evidence="4" id="KW-0699">rRNA-binding</keyword>
<dbReference type="PANTHER" id="PTHR21011">
    <property type="entry name" value="MITOCHONDRIAL 28S RIBOSOMAL PROTEIN S6"/>
    <property type="match status" value="1"/>
</dbReference>